<dbReference type="Pfam" id="PF20046">
    <property type="entry name" value="DUF6448"/>
    <property type="match status" value="1"/>
</dbReference>
<organism evidence="1 2">
    <name type="scientific">Arthrobacter mangrovi</name>
    <dbReference type="NCBI Taxonomy" id="2966350"/>
    <lineage>
        <taxon>Bacteria</taxon>
        <taxon>Bacillati</taxon>
        <taxon>Actinomycetota</taxon>
        <taxon>Actinomycetes</taxon>
        <taxon>Micrococcales</taxon>
        <taxon>Micrococcaceae</taxon>
        <taxon>Arthrobacter</taxon>
    </lineage>
</organism>
<name>A0ABQ5MNL8_9MICC</name>
<dbReference type="EMBL" id="BRVS01000001">
    <property type="protein sequence ID" value="GLB65583.1"/>
    <property type="molecule type" value="Genomic_DNA"/>
</dbReference>
<reference evidence="1 2" key="1">
    <citation type="journal article" date="2023" name="Int. J. Syst. Evol. Microbiol.">
        <title>Arthrobacter mangrovi sp. nov., an actinobacterium isolated from the rhizosphere of a mangrove.</title>
        <authorList>
            <person name="Hamada M."/>
            <person name="Saitou S."/>
            <person name="Enomoto N."/>
            <person name="Nanri K."/>
            <person name="Hidaka K."/>
            <person name="Miura T."/>
            <person name="Tamura T."/>
        </authorList>
    </citation>
    <scope>NUCLEOTIDE SEQUENCE [LARGE SCALE GENOMIC DNA]</scope>
    <source>
        <strain evidence="1 2">NBRC 112813</strain>
    </source>
</reference>
<accession>A0ABQ5MNL8</accession>
<dbReference type="RefSeq" id="WP_264793777.1">
    <property type="nucleotide sequence ID" value="NZ_BRVS01000001.1"/>
</dbReference>
<protein>
    <submittedName>
        <fullName evidence="1">Uncharacterized protein</fullName>
    </submittedName>
</protein>
<keyword evidence="2" id="KW-1185">Reference proteome</keyword>
<comment type="caution">
    <text evidence="1">The sequence shown here is derived from an EMBL/GenBank/DDBJ whole genome shotgun (WGS) entry which is preliminary data.</text>
</comment>
<dbReference type="Proteomes" id="UP001209654">
    <property type="component" value="Unassembled WGS sequence"/>
</dbReference>
<gene>
    <name evidence="1" type="ORF">AHIS1636_00220</name>
</gene>
<proteinExistence type="predicted"/>
<evidence type="ECO:0000313" key="2">
    <source>
        <dbReference type="Proteomes" id="UP001209654"/>
    </source>
</evidence>
<evidence type="ECO:0000313" key="1">
    <source>
        <dbReference type="EMBL" id="GLB65583.1"/>
    </source>
</evidence>
<dbReference type="InterPro" id="IPR045613">
    <property type="entry name" value="DUF6448"/>
</dbReference>
<sequence length="177" mass="19136">MPPHCDTMDGPVVSAAKTALEKRNVDLVLPFVPDAAEEEIRGAFERTIKARVLGPEAREVSDLYLFETVVRTHRMGEGAPYTGLKPAGQSEGPAIPLAEAAVAGGSVAEVSAFLAQELHAELERRLESVRALAGRADESVAAAREYVEAMLGFEVYTHKTYLAIHAQGHHRPDDGRH</sequence>